<dbReference type="InterPro" id="IPR029061">
    <property type="entry name" value="THDP-binding"/>
</dbReference>
<evidence type="ECO:0000256" key="3">
    <source>
        <dbReference type="ARBA" id="ARBA00007131"/>
    </source>
</evidence>
<keyword evidence="6" id="KW-0460">Magnesium</keyword>
<feature type="domain" description="Transketolase-like pyrimidine-binding" evidence="9">
    <location>
        <begin position="365"/>
        <end position="534"/>
    </location>
</feature>
<organism evidence="10 11">
    <name type="scientific">Arthrobacter vasquezii</name>
    <dbReference type="NCBI Taxonomy" id="2977629"/>
    <lineage>
        <taxon>Bacteria</taxon>
        <taxon>Bacillati</taxon>
        <taxon>Actinomycetota</taxon>
        <taxon>Actinomycetes</taxon>
        <taxon>Micrococcales</taxon>
        <taxon>Micrococcaceae</taxon>
        <taxon>Arthrobacter</taxon>
    </lineage>
</organism>
<comment type="catalytic activity">
    <reaction evidence="8">
        <text>D-sedoheptulose 7-phosphate + D-glyceraldehyde 3-phosphate = aldehydo-D-ribose 5-phosphate + D-xylulose 5-phosphate</text>
        <dbReference type="Rhea" id="RHEA:10508"/>
        <dbReference type="ChEBI" id="CHEBI:57483"/>
        <dbReference type="ChEBI" id="CHEBI:57737"/>
        <dbReference type="ChEBI" id="CHEBI:58273"/>
        <dbReference type="ChEBI" id="CHEBI:59776"/>
        <dbReference type="EC" id="2.2.1.1"/>
    </reaction>
</comment>
<protein>
    <submittedName>
        <fullName evidence="10">Transketolase</fullName>
    </submittedName>
</protein>
<evidence type="ECO:0000256" key="2">
    <source>
        <dbReference type="ARBA" id="ARBA00001964"/>
    </source>
</evidence>
<evidence type="ECO:0000313" key="10">
    <source>
        <dbReference type="EMBL" id="MDF9276267.1"/>
    </source>
</evidence>
<dbReference type="PANTHER" id="PTHR43522:SF2">
    <property type="entry name" value="TRANSKETOLASE 1-RELATED"/>
    <property type="match status" value="1"/>
</dbReference>
<evidence type="ECO:0000256" key="7">
    <source>
        <dbReference type="ARBA" id="ARBA00023052"/>
    </source>
</evidence>
<dbReference type="Gene3D" id="3.40.50.970">
    <property type="match status" value="2"/>
</dbReference>
<dbReference type="Pfam" id="PF22613">
    <property type="entry name" value="Transketolase_C_1"/>
    <property type="match status" value="1"/>
</dbReference>
<comment type="cofactor">
    <cofactor evidence="2">
        <name>thiamine diphosphate</name>
        <dbReference type="ChEBI" id="CHEBI:58937"/>
    </cofactor>
</comment>
<evidence type="ECO:0000256" key="8">
    <source>
        <dbReference type="ARBA" id="ARBA00049473"/>
    </source>
</evidence>
<sequence length="673" mass="70656">MTREDSSTVGLPSIADARAVAAAQAIPAVLVQQKGHGHAGTAMALAPLSHVLFSRILRHSPQHPHWPARDRFVLSAGHASLLLYLQLYFTGYGLTLEDLAASRSLKSKTPGHPEVHHTVGVEMSTGPLGQGVASAVGMAMAARHESALFTAGSNHLDHTVWALAGDGCLQEGVSSEASSLAGSLGLDNLVLIWDDNGITIDADTSGAFSEDVRARYRAYGWRVLEIEDATDLAVIESVLRAAAERTGQPTLVAVKTVIGAPSAKFGGTPAAHSGGFGKEEVGAVLESLGYSPTAGLEDLVDEEILAHTRAASERGAALHAAWQRSHSAWEADQPEAAARWNAFRDGATDPSPLAGIAAGSPGDPVATRKTNGAVIKALQESLRLWGGSADLSGSTNVTVDGKPFSAGNPGGEFIRFGIREHAMAAILSGIALHGPWRPFGSTYLVFSDYMRPSIRLAALMGLGVIYVFTHDSVAVGEDGPTHQPVEQIASLRTVPGLDVVRPADAVEVTAVWQRILASPQRPVALVLSRQDVPVLKSDGDTADGARTGGFVRWQSGDGNDLALVATGSEVSLAIEAAQVLERGGIAARVVSMPCVEWFSEAEREYRDSVLPPSLTARVAIEAGRGDAWYRWAGSSGEVVSIEEFGESGSGAEVMRLRGIHLDAVLDAARRVLS</sequence>
<keyword evidence="11" id="KW-1185">Reference proteome</keyword>
<proteinExistence type="inferred from homology"/>
<evidence type="ECO:0000259" key="9">
    <source>
        <dbReference type="SMART" id="SM00861"/>
    </source>
</evidence>
<comment type="similarity">
    <text evidence="3">Belongs to the transketolase family.</text>
</comment>
<evidence type="ECO:0000313" key="11">
    <source>
        <dbReference type="Proteomes" id="UP001220456"/>
    </source>
</evidence>
<dbReference type="Pfam" id="PF02779">
    <property type="entry name" value="Transket_pyr"/>
    <property type="match status" value="1"/>
</dbReference>
<dbReference type="PROSITE" id="PS00802">
    <property type="entry name" value="TRANSKETOLASE_2"/>
    <property type="match status" value="1"/>
</dbReference>
<dbReference type="InterPro" id="IPR055152">
    <property type="entry name" value="Transketolase-like_C_2"/>
</dbReference>
<comment type="caution">
    <text evidence="10">The sequence shown here is derived from an EMBL/GenBank/DDBJ whole genome shotgun (WGS) entry which is preliminary data.</text>
</comment>
<dbReference type="InterPro" id="IPR033247">
    <property type="entry name" value="Transketolase_fam"/>
</dbReference>
<dbReference type="SUPFAM" id="SSF52518">
    <property type="entry name" value="Thiamin diphosphate-binding fold (THDP-binding)"/>
    <property type="match status" value="2"/>
</dbReference>
<name>A0ABT6CRR6_9MICC</name>
<accession>A0ABT6CRR6</accession>
<dbReference type="RefSeq" id="WP_277356970.1">
    <property type="nucleotide sequence ID" value="NZ_JAROKN010000001.1"/>
</dbReference>
<dbReference type="Proteomes" id="UP001220456">
    <property type="component" value="Unassembled WGS sequence"/>
</dbReference>
<dbReference type="InterPro" id="IPR005474">
    <property type="entry name" value="Transketolase_N"/>
</dbReference>
<comment type="cofactor">
    <cofactor evidence="1">
        <name>Mg(2+)</name>
        <dbReference type="ChEBI" id="CHEBI:18420"/>
    </cofactor>
</comment>
<gene>
    <name evidence="10" type="ORF">P4U43_00500</name>
</gene>
<dbReference type="Pfam" id="PF00456">
    <property type="entry name" value="Transketolase_N"/>
    <property type="match status" value="1"/>
</dbReference>
<dbReference type="EMBL" id="JAROKN010000001">
    <property type="protein sequence ID" value="MDF9276267.1"/>
    <property type="molecule type" value="Genomic_DNA"/>
</dbReference>
<evidence type="ECO:0000256" key="1">
    <source>
        <dbReference type="ARBA" id="ARBA00001946"/>
    </source>
</evidence>
<dbReference type="InterPro" id="IPR005475">
    <property type="entry name" value="Transketolase-like_Pyr-bd"/>
</dbReference>
<keyword evidence="7" id="KW-0786">Thiamine pyrophosphate</keyword>
<dbReference type="Gene3D" id="3.40.50.920">
    <property type="match status" value="1"/>
</dbReference>
<dbReference type="PANTHER" id="PTHR43522">
    <property type="entry name" value="TRANSKETOLASE"/>
    <property type="match status" value="1"/>
</dbReference>
<dbReference type="InterPro" id="IPR020826">
    <property type="entry name" value="Transketolase_BS"/>
</dbReference>
<dbReference type="CDD" id="cd02012">
    <property type="entry name" value="TPP_TK"/>
    <property type="match status" value="1"/>
</dbReference>
<dbReference type="InterPro" id="IPR009014">
    <property type="entry name" value="Transketo_C/PFOR_II"/>
</dbReference>
<evidence type="ECO:0000256" key="6">
    <source>
        <dbReference type="ARBA" id="ARBA00022842"/>
    </source>
</evidence>
<dbReference type="SMART" id="SM00861">
    <property type="entry name" value="Transket_pyr"/>
    <property type="match status" value="1"/>
</dbReference>
<keyword evidence="5" id="KW-0479">Metal-binding</keyword>
<evidence type="ECO:0000256" key="4">
    <source>
        <dbReference type="ARBA" id="ARBA00022679"/>
    </source>
</evidence>
<reference evidence="10 11" key="1">
    <citation type="journal article" date="2023" name="Int. J. Syst. Evol. Microbiol.">
        <title>Arthrobacter vasquezii sp. nov., isolated from a soil sample from Union Glacier, Antarctica.</title>
        <authorList>
            <person name="Valenzuela-Ibaceta F."/>
            <person name="Carrasco V."/>
            <person name="Lagos-Moraga S."/>
            <person name="Dietz-Vargas C."/>
            <person name="Navarro C.A."/>
            <person name="Perez-Donoso J.M."/>
        </authorList>
    </citation>
    <scope>NUCLEOTIDE SEQUENCE [LARGE SCALE GENOMIC DNA]</scope>
    <source>
        <strain evidence="10 11">EH-1B-1</strain>
    </source>
</reference>
<dbReference type="SUPFAM" id="SSF52922">
    <property type="entry name" value="TK C-terminal domain-like"/>
    <property type="match status" value="1"/>
</dbReference>
<keyword evidence="4" id="KW-0808">Transferase</keyword>
<dbReference type="CDD" id="cd07033">
    <property type="entry name" value="TPP_PYR_DXS_TK_like"/>
    <property type="match status" value="1"/>
</dbReference>
<evidence type="ECO:0000256" key="5">
    <source>
        <dbReference type="ARBA" id="ARBA00022723"/>
    </source>
</evidence>